<dbReference type="Proteomes" id="UP000185062">
    <property type="component" value="Unassembled WGS sequence"/>
</dbReference>
<name>A0A1N6I080_9PROT</name>
<keyword evidence="4" id="KW-1185">Reference proteome</keyword>
<dbReference type="eggNOG" id="COG2914">
    <property type="taxonomic scope" value="Bacteria"/>
</dbReference>
<evidence type="ECO:0000256" key="2">
    <source>
        <dbReference type="HAMAP-Rule" id="MF_00460"/>
    </source>
</evidence>
<accession>A0A1N6I080</accession>
<dbReference type="AlphaFoldDB" id="A0A1N6I080"/>
<sequence length="102" mass="11877">MENHDKQYIDIEVAYALPRNQILKRLSVPAGTTVTRAIILSEIITLFPDIDLAKNKLGIFSQFVDPETILRHRDRVEIYRAVIVNPKEMRRKRAMKKTTQNT</sequence>
<dbReference type="NCBIfam" id="NF002490">
    <property type="entry name" value="PRK01777.1"/>
    <property type="match status" value="1"/>
</dbReference>
<dbReference type="InterPro" id="IPR037021">
    <property type="entry name" value="RnfH_sf"/>
</dbReference>
<evidence type="ECO:0000256" key="1">
    <source>
        <dbReference type="ARBA" id="ARBA00010645"/>
    </source>
</evidence>
<dbReference type="Gene3D" id="3.10.20.280">
    <property type="entry name" value="RnfH-like"/>
    <property type="match status" value="1"/>
</dbReference>
<protein>
    <recommendedName>
        <fullName evidence="2">UPF0125 protein SAMN02743940_1462</fullName>
    </recommendedName>
</protein>
<dbReference type="STRING" id="44575.SAMN05216419_10608"/>
<evidence type="ECO:0000313" key="4">
    <source>
        <dbReference type="Proteomes" id="UP000185062"/>
    </source>
</evidence>
<evidence type="ECO:0000313" key="3">
    <source>
        <dbReference type="EMBL" id="SIO25339.1"/>
    </source>
</evidence>
<proteinExistence type="inferred from homology"/>
<gene>
    <name evidence="3" type="ORF">SAMN02743940_1462</name>
</gene>
<dbReference type="InterPro" id="IPR005346">
    <property type="entry name" value="RnfH"/>
</dbReference>
<comment type="similarity">
    <text evidence="1 2">Belongs to the UPF0125 (RnfH) family.</text>
</comment>
<dbReference type="RefSeq" id="WP_028461185.1">
    <property type="nucleotide sequence ID" value="NZ_FSRO01000001.1"/>
</dbReference>
<dbReference type="PANTHER" id="PTHR37483">
    <property type="entry name" value="UPF0125 PROTEIN RATB"/>
    <property type="match status" value="1"/>
</dbReference>
<dbReference type="PANTHER" id="PTHR37483:SF1">
    <property type="entry name" value="UPF0125 PROTEIN RATB"/>
    <property type="match status" value="1"/>
</dbReference>
<reference evidence="3 4" key="1">
    <citation type="submission" date="2016-12" db="EMBL/GenBank/DDBJ databases">
        <authorList>
            <person name="Song W.-J."/>
            <person name="Kurnit D.M."/>
        </authorList>
    </citation>
    <scope>NUCLEOTIDE SEQUENCE [LARGE SCALE GENOMIC DNA]</scope>
    <source>
        <strain evidence="3 4">ATCC 49181</strain>
    </source>
</reference>
<dbReference type="HAMAP" id="MF_00460">
    <property type="entry name" value="UPF0125_RnfH"/>
    <property type="match status" value="1"/>
</dbReference>
<dbReference type="InterPro" id="IPR016155">
    <property type="entry name" value="Mopterin_synth/thiamin_S_b"/>
</dbReference>
<dbReference type="SUPFAM" id="SSF54285">
    <property type="entry name" value="MoaD/ThiS"/>
    <property type="match status" value="1"/>
</dbReference>
<dbReference type="EMBL" id="FSRO01000001">
    <property type="protein sequence ID" value="SIO25339.1"/>
    <property type="molecule type" value="Genomic_DNA"/>
</dbReference>
<dbReference type="Pfam" id="PF03658">
    <property type="entry name" value="Ub-RnfH"/>
    <property type="match status" value="1"/>
</dbReference>
<organism evidence="3 4">
    <name type="scientific">Nitrosomonas cryotolerans ATCC 49181</name>
    <dbReference type="NCBI Taxonomy" id="1131553"/>
    <lineage>
        <taxon>Bacteria</taxon>
        <taxon>Pseudomonadati</taxon>
        <taxon>Pseudomonadota</taxon>
        <taxon>Betaproteobacteria</taxon>
        <taxon>Nitrosomonadales</taxon>
        <taxon>Nitrosomonadaceae</taxon>
        <taxon>Nitrosomonas</taxon>
    </lineage>
</organism>